<sequence length="525" mass="56100">MSSSMKRHSWESVLTCCDSFKGTLTACNAGLALERAFRCVEKGGSARAEVVHCPMSDGGAGLLDSLFFPSHSALSSPYIFTRVDVPTAGTTDSCDSAPAPLVLGPLGEPLNYSGGEYRPHFACDVANRVVVVEMAVASGLPMIPEAKRNPLRTTSYGVGQIIKYAVEYVAREHRRKDGPGADGGVTVFLGIGGSATNDGGLGALQALGVEMLVKAKDGGSEPLTTPFTGGDLERLTGARLTPAFRQMFFCAAGGSRTAPYCKEVRLIGDVANPLVGPDGATAIFGPQKCDSAWEKTHRERVLSRLEHGMVNASAAIVQSNLHGGKASEDNMKQRVEALRHTPGGGGAGGMSGFFRYVVGAKWMTGTDVVAELLDLPAKLQRCDCMITGEGSFDEQTIRFNKTLGRLLQMVVVENMRRQSVGQKLLGDVVVICGRTAYRDAEQVRRLLHEQMREKKEYKDAALAAAIPRVHLLSLTPHHFPVSEALGNAGVCVEERMRRFLAGEEERYAGKAPAAVPAAAKIRAHL</sequence>
<dbReference type="InterPro" id="IPR004381">
    <property type="entry name" value="Glycerate_kinase"/>
</dbReference>
<accession>A0A2V2X287</accession>
<dbReference type="VEuPathDB" id="TriTrypDB:TcCLB.509139.10"/>
<dbReference type="VEuPathDB" id="TriTrypDB:TcCLB.508741.170"/>
<dbReference type="VEuPathDB" id="TriTrypDB:TcCL_Unassigned04092"/>
<dbReference type="GO" id="GO:0008887">
    <property type="term" value="F:glycerate kinase activity"/>
    <property type="evidence" value="ECO:0007669"/>
    <property type="project" value="InterPro"/>
</dbReference>
<evidence type="ECO:0000256" key="2">
    <source>
        <dbReference type="ARBA" id="ARBA00022679"/>
    </source>
</evidence>
<dbReference type="VEuPathDB" id="TriTrypDB:ECC02_008195"/>
<evidence type="ECO:0000313" key="4">
    <source>
        <dbReference type="EMBL" id="PWV14980.1"/>
    </source>
</evidence>
<gene>
    <name evidence="4" type="ORF">C3747_32g141</name>
</gene>
<dbReference type="Gene3D" id="3.90.1510.10">
    <property type="entry name" value="Glycerate kinase, domain 2"/>
    <property type="match status" value="1"/>
</dbReference>
<dbReference type="VEuPathDB" id="TriTrypDB:TcBrA4_0115390"/>
<dbReference type="AlphaFoldDB" id="A0A2V2X287"/>
<proteinExistence type="inferred from homology"/>
<dbReference type="VEuPathDB" id="TriTrypDB:TCSYLVIO_000880"/>
<comment type="caution">
    <text evidence="4">The sequence shown here is derived from an EMBL/GenBank/DDBJ whole genome shotgun (WGS) entry which is preliminary data.</text>
</comment>
<dbReference type="VEuPathDB" id="TriTrypDB:TcG_03094"/>
<dbReference type="Pfam" id="PF02595">
    <property type="entry name" value="Gly_kinase"/>
    <property type="match status" value="1"/>
</dbReference>
<dbReference type="VEuPathDB" id="TriTrypDB:BCY84_16606"/>
<keyword evidence="2" id="KW-0808">Transferase</keyword>
<dbReference type="Gene3D" id="3.40.50.10350">
    <property type="entry name" value="Glycerate kinase, domain 1"/>
    <property type="match status" value="1"/>
</dbReference>
<dbReference type="GO" id="GO:0031388">
    <property type="term" value="P:organic acid phosphorylation"/>
    <property type="evidence" value="ECO:0007669"/>
    <property type="project" value="InterPro"/>
</dbReference>
<dbReference type="EMBL" id="PRFC01000032">
    <property type="protein sequence ID" value="PWV14980.1"/>
    <property type="molecule type" value="Genomic_DNA"/>
</dbReference>
<dbReference type="PANTHER" id="PTHR21599">
    <property type="entry name" value="GLYCERATE KINASE"/>
    <property type="match status" value="1"/>
</dbReference>
<reference evidence="4 5" key="1">
    <citation type="journal article" date="2018" name="Microb. Genom.">
        <title>Expanding an expanded genome: long-read sequencing of Trypanosoma cruzi.</title>
        <authorList>
            <person name="Berna L."/>
            <person name="Rodriguez M."/>
            <person name="Chiribao M.L."/>
            <person name="Parodi-Talice A."/>
            <person name="Pita S."/>
            <person name="Rijo G."/>
            <person name="Alvarez-Valin F."/>
            <person name="Robello C."/>
        </authorList>
    </citation>
    <scope>NUCLEOTIDE SEQUENCE [LARGE SCALE GENOMIC DNA]</scope>
    <source>
        <strain evidence="4 5">TCC</strain>
    </source>
</reference>
<dbReference type="VEuPathDB" id="TriTrypDB:Tc_MARK_10041"/>
<dbReference type="SUPFAM" id="SSF110738">
    <property type="entry name" value="Glycerate kinase I"/>
    <property type="match status" value="1"/>
</dbReference>
<dbReference type="PANTHER" id="PTHR21599:SF0">
    <property type="entry name" value="GLYCERATE KINASE"/>
    <property type="match status" value="1"/>
</dbReference>
<comment type="similarity">
    <text evidence="1">Belongs to the glycerate kinase type-1 family.</text>
</comment>
<evidence type="ECO:0000313" key="5">
    <source>
        <dbReference type="Proteomes" id="UP000246078"/>
    </source>
</evidence>
<protein>
    <submittedName>
        <fullName evidence="4">Putative glycerate kinase</fullName>
    </submittedName>
</protein>
<name>A0A2V2X287_TRYCR</name>
<dbReference type="VEuPathDB" id="TriTrypDB:TCDM_06036"/>
<keyword evidence="3 4" id="KW-0418">Kinase</keyword>
<evidence type="ECO:0000256" key="3">
    <source>
        <dbReference type="ARBA" id="ARBA00022777"/>
    </source>
</evidence>
<dbReference type="VEuPathDB" id="TriTrypDB:C4B63_34g289"/>
<dbReference type="InterPro" id="IPR036129">
    <property type="entry name" value="Glycerate_kinase_sf"/>
</dbReference>
<dbReference type="VEuPathDB" id="TriTrypDB:C3747_32g141"/>
<dbReference type="InterPro" id="IPR018197">
    <property type="entry name" value="Glycerate_kinase_RE-like"/>
</dbReference>
<dbReference type="InterPro" id="IPR018193">
    <property type="entry name" value="Glyc_kinase_flavodox-like_fold"/>
</dbReference>
<evidence type="ECO:0000256" key="1">
    <source>
        <dbReference type="ARBA" id="ARBA00006284"/>
    </source>
</evidence>
<organism evidence="4 5">
    <name type="scientific">Trypanosoma cruzi</name>
    <dbReference type="NCBI Taxonomy" id="5693"/>
    <lineage>
        <taxon>Eukaryota</taxon>
        <taxon>Discoba</taxon>
        <taxon>Euglenozoa</taxon>
        <taxon>Kinetoplastea</taxon>
        <taxon>Metakinetoplastina</taxon>
        <taxon>Trypanosomatida</taxon>
        <taxon>Trypanosomatidae</taxon>
        <taxon>Trypanosoma</taxon>
        <taxon>Schizotrypanum</taxon>
    </lineage>
</organism>
<dbReference type="Proteomes" id="UP000246078">
    <property type="component" value="Unassembled WGS sequence"/>
</dbReference>